<dbReference type="Gene3D" id="3.50.50.60">
    <property type="entry name" value="FAD/NAD(P)-binding domain"/>
    <property type="match status" value="2"/>
</dbReference>
<evidence type="ECO:0000256" key="2">
    <source>
        <dbReference type="ARBA" id="ARBA00022630"/>
    </source>
</evidence>
<dbReference type="PRINTS" id="PR00411">
    <property type="entry name" value="PNDRDTASEI"/>
</dbReference>
<comment type="caution">
    <text evidence="6">The sequence shown here is derived from an EMBL/GenBank/DDBJ whole genome shotgun (WGS) entry which is preliminary data.</text>
</comment>
<keyword evidence="6" id="KW-0560">Oxidoreductase</keyword>
<dbReference type="SUPFAM" id="SSF51905">
    <property type="entry name" value="FAD/NAD(P)-binding domain"/>
    <property type="match status" value="1"/>
</dbReference>
<dbReference type="Pfam" id="PF02852">
    <property type="entry name" value="Pyr_redox_dim"/>
    <property type="match status" value="1"/>
</dbReference>
<dbReference type="NCBIfam" id="NF004939">
    <property type="entry name" value="PRK06292.1-1"/>
    <property type="match status" value="1"/>
</dbReference>
<keyword evidence="3" id="KW-0274">FAD</keyword>
<dbReference type="Gene3D" id="3.30.390.30">
    <property type="match status" value="1"/>
</dbReference>
<evidence type="ECO:0000259" key="5">
    <source>
        <dbReference type="Pfam" id="PF07992"/>
    </source>
</evidence>
<keyword evidence="2" id="KW-0285">Flavoprotein</keyword>
<keyword evidence="7" id="KW-1185">Reference proteome</keyword>
<dbReference type="SUPFAM" id="SSF55424">
    <property type="entry name" value="FAD/NAD-linked reductases, dimerisation (C-terminal) domain"/>
    <property type="match status" value="1"/>
</dbReference>
<dbReference type="EC" id="1.6.1.1" evidence="6"/>
<evidence type="ECO:0000256" key="3">
    <source>
        <dbReference type="ARBA" id="ARBA00022827"/>
    </source>
</evidence>
<comment type="cofactor">
    <cofactor evidence="1">
        <name>FAD</name>
        <dbReference type="ChEBI" id="CHEBI:57692"/>
    </cofactor>
</comment>
<dbReference type="PANTHER" id="PTHR43014:SF4">
    <property type="entry name" value="PYRIDINE NUCLEOTIDE-DISULFIDE OXIDOREDUCTASE RCLA-RELATED"/>
    <property type="match status" value="1"/>
</dbReference>
<feature type="domain" description="FAD/NAD(P)-binding" evidence="5">
    <location>
        <begin position="8"/>
        <end position="321"/>
    </location>
</feature>
<sequence length="470" mass="49619">MPHIMEVDVAIIGAGTAGLNALRQIKAAGQSFVLIERGELGTMCARTGCIPSKAVLHASEIMRSWAEAEGAGPVGRVTENANRLWRAARATRDESARGMAKETLELAGERLIRGDARVVGPTDIQVDGRLIRARAIVIATGSAAVVPDKWKALGNGILTTDSLFDLDTLPATMGLVGLGAIGLEMGLALSRLGVRVTGADQSNVVGGISDPTIADVARQHFEHDMTMWLGESVDIERNSAGRFELVSGGPSPGRTEVECVLVALGRHSSLPELELHNAGIEVDQHGNVPFDPQTMRIGDSNFYLAGDVSSARPLQHEAADEGSIAGWNAVAHESNVGFRRRVPLSIAFTDPDFAAVGCAFDKLAAGTLVAEGSADTNARSSIAGQNDNVVRLYVEPGSGRLLGAALFAGAGEHLAHLLAWAVQRGDTVAELLRVPFYHPTVEEIIQTALHDAASKLNFPRRLDLASSGHQ</sequence>
<accession>A0ABN7I908</accession>
<evidence type="ECO:0000313" key="6">
    <source>
        <dbReference type="EMBL" id="CAD6555098.1"/>
    </source>
</evidence>
<dbReference type="InterPro" id="IPR023753">
    <property type="entry name" value="FAD/NAD-binding_dom"/>
</dbReference>
<dbReference type="InterPro" id="IPR004099">
    <property type="entry name" value="Pyr_nucl-diS_OxRdtase_dimer"/>
</dbReference>
<gene>
    <name evidence="6" type="primary">sthA_2</name>
    <name evidence="6" type="ORF">LMG28140_05608</name>
</gene>
<evidence type="ECO:0000313" key="7">
    <source>
        <dbReference type="Proteomes" id="UP000598032"/>
    </source>
</evidence>
<dbReference type="Pfam" id="PF07992">
    <property type="entry name" value="Pyr_redox_2"/>
    <property type="match status" value="1"/>
</dbReference>
<dbReference type="InterPro" id="IPR016156">
    <property type="entry name" value="FAD/NAD-linked_Rdtase_dimer_sf"/>
</dbReference>
<organism evidence="6 7">
    <name type="scientific">Paraburkholderia metrosideri</name>
    <dbReference type="NCBI Taxonomy" id="580937"/>
    <lineage>
        <taxon>Bacteria</taxon>
        <taxon>Pseudomonadati</taxon>
        <taxon>Pseudomonadota</taxon>
        <taxon>Betaproteobacteria</taxon>
        <taxon>Burkholderiales</taxon>
        <taxon>Burkholderiaceae</taxon>
        <taxon>Paraburkholderia</taxon>
    </lineage>
</organism>
<dbReference type="InterPro" id="IPR036188">
    <property type="entry name" value="FAD/NAD-bd_sf"/>
</dbReference>
<feature type="domain" description="Pyridine nucleotide-disulphide oxidoreductase dimerisation" evidence="4">
    <location>
        <begin position="346"/>
        <end position="448"/>
    </location>
</feature>
<dbReference type="Proteomes" id="UP000598032">
    <property type="component" value="Unassembled WGS sequence"/>
</dbReference>
<dbReference type="PRINTS" id="PR00368">
    <property type="entry name" value="FADPNR"/>
</dbReference>
<evidence type="ECO:0000259" key="4">
    <source>
        <dbReference type="Pfam" id="PF02852"/>
    </source>
</evidence>
<proteinExistence type="predicted"/>
<reference evidence="6 7" key="1">
    <citation type="submission" date="2020-10" db="EMBL/GenBank/DDBJ databases">
        <authorList>
            <person name="Peeters C."/>
        </authorList>
    </citation>
    <scope>NUCLEOTIDE SEQUENCE [LARGE SCALE GENOMIC DNA]</scope>
    <source>
        <strain evidence="6 7">LMG 28140</strain>
    </source>
</reference>
<dbReference type="PANTHER" id="PTHR43014">
    <property type="entry name" value="MERCURIC REDUCTASE"/>
    <property type="match status" value="1"/>
</dbReference>
<dbReference type="EMBL" id="CAJHCP010000014">
    <property type="protein sequence ID" value="CAD6555098.1"/>
    <property type="molecule type" value="Genomic_DNA"/>
</dbReference>
<evidence type="ECO:0000256" key="1">
    <source>
        <dbReference type="ARBA" id="ARBA00001974"/>
    </source>
</evidence>
<name>A0ABN7I908_9BURK</name>
<protein>
    <submittedName>
        <fullName evidence="6">Soluble pyridine nucleotide transhydrogenase</fullName>
        <ecNumber evidence="6">1.6.1.1</ecNumber>
    </submittedName>
</protein>
<dbReference type="GO" id="GO:0003957">
    <property type="term" value="F:NAD(P)+ transhydrogenase (Si-specific) activity"/>
    <property type="evidence" value="ECO:0007669"/>
    <property type="project" value="UniProtKB-EC"/>
</dbReference>